<keyword evidence="4" id="KW-0663">Pyridoxal phosphate</keyword>
<dbReference type="Pfam" id="PF03711">
    <property type="entry name" value="OKR_DC_1_C"/>
    <property type="match status" value="1"/>
</dbReference>
<evidence type="ECO:0000256" key="5">
    <source>
        <dbReference type="ARBA" id="ARBA00023239"/>
    </source>
</evidence>
<sequence length="295" mass="33698">MIVDEAHGAHFRFSEFFPNSAVDEGADLVIQSMHKTLPALTQTALLHRCSDRVERDRLQRFMGIYQSSSPSYLLMASIDWCVGFLAEEAALYWEAYVQLLKSTRADLKKLKNIRLVGEELIGKKNVKDVDLSKLLFCLPEGIGNGHWLNHKLREDYHLEMEMEAERYVLGISSVCDSQNGMRRLIKAMGEIDAQVPSEKRREWEKRFVIDKEDMPVQKITIAEALEKSTKKVLLNQSEGEISAEFVYLYPPGIPLLTPGEKISKSLLRALDRYRKQGIEIQGLADLEGKWIKTVV</sequence>
<feature type="domain" description="Orn/Lys/Arg decarboxylases family 1 pyridoxal-P attachment site" evidence="6">
    <location>
        <begin position="2"/>
        <end position="125"/>
    </location>
</feature>
<proteinExistence type="inferred from homology"/>
<comment type="similarity">
    <text evidence="2">Belongs to the Orn/Lys/Arg decarboxylase class-I family.</text>
</comment>
<dbReference type="SUPFAM" id="SSF53383">
    <property type="entry name" value="PLP-dependent transferases"/>
    <property type="match status" value="1"/>
</dbReference>
<name>C0CSD5_BLAHS</name>
<evidence type="ECO:0000313" key="9">
    <source>
        <dbReference type="Proteomes" id="UP000003100"/>
    </source>
</evidence>
<reference evidence="8 9" key="2">
    <citation type="submission" date="2009-02" db="EMBL/GenBank/DDBJ databases">
        <title>Draft genome sequence of Blautia hydrogenotrophica DSM 10507 (Ruminococcus hydrogenotrophicus DSM 10507).</title>
        <authorList>
            <person name="Sudarsanam P."/>
            <person name="Ley R."/>
            <person name="Guruge J."/>
            <person name="Turnbaugh P.J."/>
            <person name="Mahowald M."/>
            <person name="Liep D."/>
            <person name="Gordon J."/>
        </authorList>
    </citation>
    <scope>NUCLEOTIDE SEQUENCE [LARGE SCALE GENOMIC DNA]</scope>
    <source>
        <strain evidence="9">DSM 10507 / JCM 14656 / S5a33</strain>
    </source>
</reference>
<dbReference type="InterPro" id="IPR000310">
    <property type="entry name" value="Orn/Lys/Arg_deCO2ase_major_dom"/>
</dbReference>
<comment type="caution">
    <text evidence="8">The sequence shown here is derived from an EMBL/GenBank/DDBJ whole genome shotgun (WGS) entry which is preliminary data.</text>
</comment>
<evidence type="ECO:0000256" key="3">
    <source>
        <dbReference type="ARBA" id="ARBA00022793"/>
    </source>
</evidence>
<dbReference type="AlphaFoldDB" id="C0CSD5"/>
<dbReference type="PANTHER" id="PTHR43277:SF4">
    <property type="entry name" value="ARGININE DECARBOXYLASE"/>
    <property type="match status" value="1"/>
</dbReference>
<dbReference type="HOGENOM" id="CLU_025925_0_0_9"/>
<dbReference type="Gene3D" id="3.40.640.10">
    <property type="entry name" value="Type I PLP-dependent aspartate aminotransferase-like (Major domain)"/>
    <property type="match status" value="1"/>
</dbReference>
<dbReference type="eggNOG" id="COG1982">
    <property type="taxonomic scope" value="Bacteria"/>
</dbReference>
<feature type="domain" description="Orn/Lys/Arg decarboxylase C-terminal" evidence="7">
    <location>
        <begin position="217"/>
        <end position="267"/>
    </location>
</feature>
<dbReference type="PANTHER" id="PTHR43277">
    <property type="entry name" value="ARGININE DECARBOXYLASE"/>
    <property type="match status" value="1"/>
</dbReference>
<dbReference type="Pfam" id="PF01276">
    <property type="entry name" value="OKR_DC_1"/>
    <property type="match status" value="1"/>
</dbReference>
<evidence type="ECO:0000259" key="7">
    <source>
        <dbReference type="Pfam" id="PF03711"/>
    </source>
</evidence>
<dbReference type="InterPro" id="IPR008286">
    <property type="entry name" value="Prn/Lys/Arg_de-COase_C"/>
</dbReference>
<dbReference type="Proteomes" id="UP000003100">
    <property type="component" value="Unassembled WGS sequence"/>
</dbReference>
<evidence type="ECO:0000256" key="4">
    <source>
        <dbReference type="ARBA" id="ARBA00022898"/>
    </source>
</evidence>
<dbReference type="PATRIC" id="fig|476272.21.peg.485"/>
<dbReference type="InterPro" id="IPR052357">
    <property type="entry name" value="Orn_Lys_Arg_decarboxylase-I"/>
</dbReference>
<evidence type="ECO:0000256" key="1">
    <source>
        <dbReference type="ARBA" id="ARBA00001933"/>
    </source>
</evidence>
<accession>C0CSD5</accession>
<dbReference type="EMBL" id="ACBZ01000204">
    <property type="protein sequence ID" value="EEG47313.1"/>
    <property type="molecule type" value="Genomic_DNA"/>
</dbReference>
<keyword evidence="3" id="KW-0210">Decarboxylase</keyword>
<dbReference type="InterPro" id="IPR036633">
    <property type="entry name" value="Prn/Lys/Arg_de-COase_C_sf"/>
</dbReference>
<comment type="cofactor">
    <cofactor evidence="1">
        <name>pyridoxal 5'-phosphate</name>
        <dbReference type="ChEBI" id="CHEBI:597326"/>
    </cofactor>
</comment>
<dbReference type="InterPro" id="IPR015424">
    <property type="entry name" value="PyrdxlP-dep_Trfase"/>
</dbReference>
<dbReference type="GO" id="GO:0016831">
    <property type="term" value="F:carboxy-lyase activity"/>
    <property type="evidence" value="ECO:0007669"/>
    <property type="project" value="UniProtKB-KW"/>
</dbReference>
<dbReference type="Gene3D" id="3.90.100.10">
    <property type="entry name" value="Orn/Lys/Arg decarboxylase, C-terminal domain"/>
    <property type="match status" value="1"/>
</dbReference>
<keyword evidence="5" id="KW-0456">Lyase</keyword>
<evidence type="ECO:0000256" key="2">
    <source>
        <dbReference type="ARBA" id="ARBA00010671"/>
    </source>
</evidence>
<evidence type="ECO:0008006" key="10">
    <source>
        <dbReference type="Google" id="ProtNLM"/>
    </source>
</evidence>
<dbReference type="SUPFAM" id="SSF55904">
    <property type="entry name" value="Ornithine decarboxylase C-terminal domain"/>
    <property type="match status" value="1"/>
</dbReference>
<keyword evidence="9" id="KW-1185">Reference proteome</keyword>
<dbReference type="InterPro" id="IPR015421">
    <property type="entry name" value="PyrdxlP-dep_Trfase_major"/>
</dbReference>
<evidence type="ECO:0000259" key="6">
    <source>
        <dbReference type="Pfam" id="PF01276"/>
    </source>
</evidence>
<protein>
    <recommendedName>
        <fullName evidence="10">Arginine decarboxylase</fullName>
    </recommendedName>
</protein>
<gene>
    <name evidence="8" type="ORF">RUMHYD_03802</name>
</gene>
<organism evidence="8 9">
    <name type="scientific">Blautia hydrogenotrophica (strain DSM 10507 / JCM 14656 / S5a33)</name>
    <name type="common">Ruminococcus hydrogenotrophicus</name>
    <dbReference type="NCBI Taxonomy" id="476272"/>
    <lineage>
        <taxon>Bacteria</taxon>
        <taxon>Bacillati</taxon>
        <taxon>Bacillota</taxon>
        <taxon>Clostridia</taxon>
        <taxon>Lachnospirales</taxon>
        <taxon>Lachnospiraceae</taxon>
        <taxon>Blautia</taxon>
    </lineage>
</organism>
<evidence type="ECO:0000313" key="8">
    <source>
        <dbReference type="EMBL" id="EEG47313.1"/>
    </source>
</evidence>
<reference evidence="8 9" key="1">
    <citation type="submission" date="2009-01" db="EMBL/GenBank/DDBJ databases">
        <authorList>
            <person name="Fulton L."/>
            <person name="Clifton S."/>
            <person name="Fulton B."/>
            <person name="Xu J."/>
            <person name="Minx P."/>
            <person name="Pepin K.H."/>
            <person name="Johnson M."/>
            <person name="Bhonagiri V."/>
            <person name="Nash W.E."/>
            <person name="Mardis E.R."/>
            <person name="Wilson R.K."/>
        </authorList>
    </citation>
    <scope>NUCLEOTIDE SEQUENCE [LARGE SCALE GENOMIC DNA]</scope>
    <source>
        <strain evidence="9">DSM 10507 / JCM 14656 / S5a33</strain>
    </source>
</reference>